<name>A0ABT9H0I7_9GAMM</name>
<evidence type="ECO:0000313" key="4">
    <source>
        <dbReference type="EMBL" id="MDP4536790.1"/>
    </source>
</evidence>
<sequence length="139" mass="15513">MDLLKIGDYMNTHPVTFQAEMTVELAADRLTISNQTGGPVVDTRNKVIGFVSEQDCLALMLKSAYHDQQVAHVSDIMQTEVLTVKAYDSIIDLAQTMLKTKPKLYPVVDDDGHLLGIITRTHVLAAIDKEMNSHYRKVV</sequence>
<reference evidence="4 5" key="1">
    <citation type="submission" date="2023-08" db="EMBL/GenBank/DDBJ databases">
        <authorList>
            <person name="Joshi A."/>
            <person name="Thite S."/>
        </authorList>
    </citation>
    <scope>NUCLEOTIDE SEQUENCE [LARGE SCALE GENOMIC DNA]</scope>
    <source>
        <strain evidence="4 5">AC40</strain>
    </source>
</reference>
<accession>A0ABT9H0I7</accession>
<dbReference type="Gene3D" id="3.10.580.10">
    <property type="entry name" value="CBS-domain"/>
    <property type="match status" value="1"/>
</dbReference>
<dbReference type="InterPro" id="IPR000644">
    <property type="entry name" value="CBS_dom"/>
</dbReference>
<dbReference type="CDD" id="cd04629">
    <property type="entry name" value="CBS_pair_bac"/>
    <property type="match status" value="1"/>
</dbReference>
<feature type="domain" description="CBS" evidence="3">
    <location>
        <begin position="10"/>
        <end position="68"/>
    </location>
</feature>
<evidence type="ECO:0000313" key="5">
    <source>
        <dbReference type="Proteomes" id="UP001231616"/>
    </source>
</evidence>
<dbReference type="EMBL" id="JAUZVZ010000014">
    <property type="protein sequence ID" value="MDP4536790.1"/>
    <property type="molecule type" value="Genomic_DNA"/>
</dbReference>
<dbReference type="InterPro" id="IPR046342">
    <property type="entry name" value="CBS_dom_sf"/>
</dbReference>
<keyword evidence="1 2" id="KW-0129">CBS domain</keyword>
<feature type="domain" description="CBS" evidence="3">
    <location>
        <begin position="77"/>
        <end position="133"/>
    </location>
</feature>
<dbReference type="PANTHER" id="PTHR43080">
    <property type="entry name" value="CBS DOMAIN-CONTAINING PROTEIN CBSX3, MITOCHONDRIAL"/>
    <property type="match status" value="1"/>
</dbReference>
<evidence type="ECO:0000256" key="2">
    <source>
        <dbReference type="PROSITE-ProRule" id="PRU00703"/>
    </source>
</evidence>
<proteinExistence type="predicted"/>
<dbReference type="Pfam" id="PF00571">
    <property type="entry name" value="CBS"/>
    <property type="match status" value="2"/>
</dbReference>
<evidence type="ECO:0000259" key="3">
    <source>
        <dbReference type="PROSITE" id="PS51371"/>
    </source>
</evidence>
<dbReference type="SMART" id="SM00116">
    <property type="entry name" value="CBS"/>
    <property type="match status" value="2"/>
</dbReference>
<dbReference type="InterPro" id="IPR051257">
    <property type="entry name" value="Diverse_CBS-Domain"/>
</dbReference>
<protein>
    <submittedName>
        <fullName evidence="4">CBS domain-containing protein</fullName>
    </submittedName>
</protein>
<organism evidence="4 5">
    <name type="scientific">Alkalimonas collagenimarina</name>
    <dbReference type="NCBI Taxonomy" id="400390"/>
    <lineage>
        <taxon>Bacteria</taxon>
        <taxon>Pseudomonadati</taxon>
        <taxon>Pseudomonadota</taxon>
        <taxon>Gammaproteobacteria</taxon>
        <taxon>Alkalimonas</taxon>
    </lineage>
</organism>
<dbReference type="SUPFAM" id="SSF54631">
    <property type="entry name" value="CBS-domain pair"/>
    <property type="match status" value="1"/>
</dbReference>
<dbReference type="RefSeq" id="WP_305894052.1">
    <property type="nucleotide sequence ID" value="NZ_JAUZVZ010000014.1"/>
</dbReference>
<dbReference type="PROSITE" id="PS51371">
    <property type="entry name" value="CBS"/>
    <property type="match status" value="2"/>
</dbReference>
<dbReference type="Proteomes" id="UP001231616">
    <property type="component" value="Unassembled WGS sequence"/>
</dbReference>
<comment type="caution">
    <text evidence="4">The sequence shown here is derived from an EMBL/GenBank/DDBJ whole genome shotgun (WGS) entry which is preliminary data.</text>
</comment>
<dbReference type="PANTHER" id="PTHR43080:SF2">
    <property type="entry name" value="CBS DOMAIN-CONTAINING PROTEIN"/>
    <property type="match status" value="1"/>
</dbReference>
<keyword evidence="5" id="KW-1185">Reference proteome</keyword>
<dbReference type="InterPro" id="IPR044729">
    <property type="entry name" value="CBS_bac"/>
</dbReference>
<evidence type="ECO:0000256" key="1">
    <source>
        <dbReference type="ARBA" id="ARBA00023122"/>
    </source>
</evidence>
<gene>
    <name evidence="4" type="ORF">Q3O60_11360</name>
</gene>